<evidence type="ECO:0000313" key="1">
    <source>
        <dbReference type="EMBL" id="CAG8791118.1"/>
    </source>
</evidence>
<name>A0ABN7VPX5_GIGMA</name>
<sequence>MAKLQESRAETLVGEDENSLMELNMLVSNLQPGTSLGHPISVLIDEFNEKQADGIEE</sequence>
<dbReference type="EMBL" id="CAJVQB010019431">
    <property type="protein sequence ID" value="CAG8791118.1"/>
    <property type="molecule type" value="Genomic_DNA"/>
</dbReference>
<evidence type="ECO:0000313" key="2">
    <source>
        <dbReference type="Proteomes" id="UP000789901"/>
    </source>
</evidence>
<accession>A0ABN7VPX5</accession>
<organism evidence="1 2">
    <name type="scientific">Gigaspora margarita</name>
    <dbReference type="NCBI Taxonomy" id="4874"/>
    <lineage>
        <taxon>Eukaryota</taxon>
        <taxon>Fungi</taxon>
        <taxon>Fungi incertae sedis</taxon>
        <taxon>Mucoromycota</taxon>
        <taxon>Glomeromycotina</taxon>
        <taxon>Glomeromycetes</taxon>
        <taxon>Diversisporales</taxon>
        <taxon>Gigasporaceae</taxon>
        <taxon>Gigaspora</taxon>
    </lineage>
</organism>
<dbReference type="Proteomes" id="UP000789901">
    <property type="component" value="Unassembled WGS sequence"/>
</dbReference>
<protein>
    <submittedName>
        <fullName evidence="1">33560_t:CDS:1</fullName>
    </submittedName>
</protein>
<gene>
    <name evidence="1" type="ORF">GMARGA_LOCUS21255</name>
</gene>
<feature type="non-terminal residue" evidence="1">
    <location>
        <position position="57"/>
    </location>
</feature>
<proteinExistence type="predicted"/>
<reference evidence="1 2" key="1">
    <citation type="submission" date="2021-06" db="EMBL/GenBank/DDBJ databases">
        <authorList>
            <person name="Kallberg Y."/>
            <person name="Tangrot J."/>
            <person name="Rosling A."/>
        </authorList>
    </citation>
    <scope>NUCLEOTIDE SEQUENCE [LARGE SCALE GENOMIC DNA]</scope>
    <source>
        <strain evidence="1 2">120-4 pot B 10/14</strain>
    </source>
</reference>
<keyword evidence="2" id="KW-1185">Reference proteome</keyword>
<comment type="caution">
    <text evidence="1">The sequence shown here is derived from an EMBL/GenBank/DDBJ whole genome shotgun (WGS) entry which is preliminary data.</text>
</comment>